<dbReference type="AlphaFoldDB" id="X1M079"/>
<dbReference type="EMBL" id="BARV01001755">
    <property type="protein sequence ID" value="GAH99813.1"/>
    <property type="molecule type" value="Genomic_DNA"/>
</dbReference>
<accession>X1M079</accession>
<proteinExistence type="predicted"/>
<comment type="caution">
    <text evidence="1">The sequence shown here is derived from an EMBL/GenBank/DDBJ whole genome shotgun (WGS) entry which is preliminary data.</text>
</comment>
<protein>
    <submittedName>
        <fullName evidence="1">Uncharacterized protein</fullName>
    </submittedName>
</protein>
<reference evidence="1" key="1">
    <citation type="journal article" date="2014" name="Front. Microbiol.">
        <title>High frequency of phylogenetically diverse reductive dehalogenase-homologous genes in deep subseafloor sedimentary metagenomes.</title>
        <authorList>
            <person name="Kawai M."/>
            <person name="Futagami T."/>
            <person name="Toyoda A."/>
            <person name="Takaki Y."/>
            <person name="Nishi S."/>
            <person name="Hori S."/>
            <person name="Arai W."/>
            <person name="Tsubouchi T."/>
            <person name="Morono Y."/>
            <person name="Uchiyama I."/>
            <person name="Ito T."/>
            <person name="Fujiyama A."/>
            <person name="Inagaki F."/>
            <person name="Takami H."/>
        </authorList>
    </citation>
    <scope>NUCLEOTIDE SEQUENCE</scope>
    <source>
        <strain evidence="1">Expedition CK06-06</strain>
    </source>
</reference>
<organism evidence="1">
    <name type="scientific">marine sediment metagenome</name>
    <dbReference type="NCBI Taxonomy" id="412755"/>
    <lineage>
        <taxon>unclassified sequences</taxon>
        <taxon>metagenomes</taxon>
        <taxon>ecological metagenomes</taxon>
    </lineage>
</organism>
<evidence type="ECO:0000313" key="1">
    <source>
        <dbReference type="EMBL" id="GAH99813.1"/>
    </source>
</evidence>
<name>X1M079_9ZZZZ</name>
<gene>
    <name evidence="1" type="ORF">S06H3_04890</name>
</gene>
<sequence length="46" mass="5569">MGEMFLEYLKSFNSPDDIVDGMFKDFTERLSDYLDFIRKKDRNEDP</sequence>
<feature type="non-terminal residue" evidence="1">
    <location>
        <position position="46"/>
    </location>
</feature>